<dbReference type="Gene3D" id="3.40.50.720">
    <property type="entry name" value="NAD(P)-binding Rossmann-like Domain"/>
    <property type="match status" value="1"/>
</dbReference>
<dbReference type="InterPro" id="IPR003777">
    <property type="entry name" value="XdhC_CoxI"/>
</dbReference>
<organism evidence="3 4">
    <name type="scientific">Yoonia phaeophyticola</name>
    <dbReference type="NCBI Taxonomy" id="3137369"/>
    <lineage>
        <taxon>Bacteria</taxon>
        <taxon>Pseudomonadati</taxon>
        <taxon>Pseudomonadota</taxon>
        <taxon>Alphaproteobacteria</taxon>
        <taxon>Rhodobacterales</taxon>
        <taxon>Paracoccaceae</taxon>
        <taxon>Yoonia</taxon>
    </lineage>
</organism>
<dbReference type="Pfam" id="PF02625">
    <property type="entry name" value="XdhC_CoxI"/>
    <property type="match status" value="1"/>
</dbReference>
<dbReference type="PANTHER" id="PTHR30388">
    <property type="entry name" value="ALDEHYDE OXIDOREDUCTASE MOLYBDENUM COFACTOR ASSEMBLY PROTEIN"/>
    <property type="match status" value="1"/>
</dbReference>
<accession>A0ABZ2V5C2</accession>
<protein>
    <submittedName>
        <fullName evidence="3">XdhC family protein</fullName>
    </submittedName>
</protein>
<feature type="domain" description="XdhC Rossmann" evidence="2">
    <location>
        <begin position="160"/>
        <end position="303"/>
    </location>
</feature>
<dbReference type="InterPro" id="IPR027051">
    <property type="entry name" value="XdhC_Rossmann_dom"/>
</dbReference>
<evidence type="ECO:0000259" key="2">
    <source>
        <dbReference type="Pfam" id="PF13478"/>
    </source>
</evidence>
<evidence type="ECO:0000313" key="3">
    <source>
        <dbReference type="EMBL" id="WZC49758.1"/>
    </source>
</evidence>
<evidence type="ECO:0000259" key="1">
    <source>
        <dbReference type="Pfam" id="PF02625"/>
    </source>
</evidence>
<dbReference type="RefSeq" id="WP_341367868.1">
    <property type="nucleotide sequence ID" value="NZ_CP150951.2"/>
</dbReference>
<keyword evidence="4" id="KW-1185">Reference proteome</keyword>
<dbReference type="PANTHER" id="PTHR30388:SF4">
    <property type="entry name" value="MOLYBDENUM COFACTOR INSERTION CHAPERONE PAOD"/>
    <property type="match status" value="1"/>
</dbReference>
<feature type="domain" description="XdhC- CoxI" evidence="1">
    <location>
        <begin position="26"/>
        <end position="92"/>
    </location>
</feature>
<dbReference type="Proteomes" id="UP001440612">
    <property type="component" value="Chromosome"/>
</dbReference>
<gene>
    <name evidence="3" type="ORF">AABB29_03660</name>
</gene>
<proteinExistence type="predicted"/>
<sequence>MKTPLPNTLAYAEHASEIVAKGAACIAASERFALITSLAIEGGAARAVGSLALVDQTGLMTGYLSNGCIDRDIQLHAMDALQTGQKKLIRYGDGSRYADLKLPCGGALTVLIDPAPDHAAITAAHGGFLARKPISMDFQGTDETGATLARRFTYAPQTRLVLAGRGAIFRSVAQIAHATGYDLRLLSPEAEDLAAIGHLASADPVHLTTPDGPAPLDGIDAYCAFLTLFHDHDWEPSLLKAALDTSAGFIGSLGSQRTHAMRCATLADMGIDERALKRLRGPIGLVPSLRDASSIAVSTLAEIVAAFPEAVEMQPDNTIATATVD</sequence>
<name>A0ABZ2V5C2_9RHOB</name>
<evidence type="ECO:0000313" key="4">
    <source>
        <dbReference type="Proteomes" id="UP001440612"/>
    </source>
</evidence>
<dbReference type="EMBL" id="CP150951">
    <property type="protein sequence ID" value="WZC49758.1"/>
    <property type="molecule type" value="Genomic_DNA"/>
</dbReference>
<dbReference type="InterPro" id="IPR052698">
    <property type="entry name" value="MoCofactor_Util/Proc"/>
</dbReference>
<dbReference type="Pfam" id="PF13478">
    <property type="entry name" value="XdhC_C"/>
    <property type="match status" value="1"/>
</dbReference>
<reference evidence="4" key="1">
    <citation type="submission" date="2024-04" db="EMBL/GenBank/DDBJ databases">
        <title>Phylogenomic analyses of a clade within the roseobacter group suggest taxonomic reassignments of species of the genera Aestuariivita, Citreicella, Loktanella, Nautella, Pelagibaca, Ruegeria, Thalassobius, Thiobacimonas and Tropicibacter, and the proposal o.</title>
        <authorList>
            <person name="Jeon C.O."/>
        </authorList>
    </citation>
    <scope>NUCLEOTIDE SEQUENCE [LARGE SCALE GENOMIC DNA]</scope>
    <source>
        <strain evidence="4">BS5-3</strain>
    </source>
</reference>